<evidence type="ECO:0000256" key="3">
    <source>
        <dbReference type="ARBA" id="ARBA00023015"/>
    </source>
</evidence>
<organism evidence="11 12">
    <name type="scientific">Trachymyrmex cornetzi</name>
    <dbReference type="NCBI Taxonomy" id="471704"/>
    <lineage>
        <taxon>Eukaryota</taxon>
        <taxon>Metazoa</taxon>
        <taxon>Ecdysozoa</taxon>
        <taxon>Arthropoda</taxon>
        <taxon>Hexapoda</taxon>
        <taxon>Insecta</taxon>
        <taxon>Pterygota</taxon>
        <taxon>Neoptera</taxon>
        <taxon>Endopterygota</taxon>
        <taxon>Hymenoptera</taxon>
        <taxon>Apocrita</taxon>
        <taxon>Aculeata</taxon>
        <taxon>Formicoidea</taxon>
        <taxon>Formicidae</taxon>
        <taxon>Myrmicinae</taxon>
        <taxon>Trachymyrmex</taxon>
    </lineage>
</organism>
<evidence type="ECO:0000259" key="10">
    <source>
        <dbReference type="PROSITE" id="PS51818"/>
    </source>
</evidence>
<feature type="region of interest" description="Disordered" evidence="9">
    <location>
        <begin position="477"/>
        <end position="527"/>
    </location>
</feature>
<dbReference type="PANTHER" id="PTHR12198">
    <property type="entry name" value="HOMEOBOX PROTEIN PROSPERO/PROX-1/CEH-26"/>
    <property type="match status" value="1"/>
</dbReference>
<keyword evidence="4 11" id="KW-0238">DNA-binding</keyword>
<feature type="region of interest" description="Disordered" evidence="9">
    <location>
        <begin position="833"/>
        <end position="872"/>
    </location>
</feature>
<feature type="compositionally biased region" description="Polar residues" evidence="9">
    <location>
        <begin position="43"/>
        <end position="55"/>
    </location>
</feature>
<feature type="compositionally biased region" description="Low complexity" evidence="9">
    <location>
        <begin position="242"/>
        <end position="254"/>
    </location>
</feature>
<dbReference type="AlphaFoldDB" id="A0A195DT59"/>
<dbReference type="InterPro" id="IPR023082">
    <property type="entry name" value="Homeo_prospero_dom"/>
</dbReference>
<dbReference type="GO" id="GO:0005634">
    <property type="term" value="C:nucleus"/>
    <property type="evidence" value="ECO:0007669"/>
    <property type="project" value="UniProtKB-SubCell"/>
</dbReference>
<dbReference type="STRING" id="471704.A0A195DT59"/>
<proteinExistence type="predicted"/>
<dbReference type="InterPro" id="IPR037131">
    <property type="entry name" value="Homeo_prospero_dom_sf"/>
</dbReference>
<keyword evidence="12" id="KW-1185">Reference proteome</keyword>
<comment type="subcellular location">
    <subcellularLocation>
        <location evidence="1">Nucleus</location>
    </subcellularLocation>
</comment>
<feature type="compositionally biased region" description="Low complexity" evidence="9">
    <location>
        <begin position="68"/>
        <end position="112"/>
    </location>
</feature>
<evidence type="ECO:0000313" key="12">
    <source>
        <dbReference type="Proteomes" id="UP000078492"/>
    </source>
</evidence>
<feature type="compositionally biased region" description="Basic and acidic residues" evidence="9">
    <location>
        <begin position="716"/>
        <end position="727"/>
    </location>
</feature>
<feature type="compositionally biased region" description="Pro residues" evidence="9">
    <location>
        <begin position="790"/>
        <end position="807"/>
    </location>
</feature>
<dbReference type="FunFam" id="1.10.10.500:FF:000002">
    <property type="entry name" value="Prospero homeobox 3"/>
    <property type="match status" value="1"/>
</dbReference>
<sequence length="1104" mass="120821">MMSSEEETECFALYGATTESKQQQLLKKQKRTRQRVDAGEPRNSYSSIPNFSSRPSFLGGGLYGSIFSGSGPPTHQQSPQQQQQPQQHHQSQSQQQQQQLQQQAGAAGSQSHLGTATTGPTTQQHSAHAAFGFFGAPGFGPAKMLNELLGRQVKQASDAGGSPPEGGHGMTGAGMDPASNLQPGAVVNCDDPATADLTQHMLRDMLLQGRKLSALGVQEQPNNNNSIHNNNNNNTTAELLKSQHQQSPQQHQQQNSDSARSGTVQSGGEESGDGNNVVNSANHSDRDTVMPGDAEDSAEDAASAARAMEEAFAEAGMEPGANLDGSDCEQSLPPSPTAPRSGSVSVKEEIQESMNIKRSPSHSPCPIVPKTETNSPTTEIKRARVENIVSTMRSSPALQPATVNGCKKRKLYQPQQQTVHHVLQHSVNDTMMDDDDESEEEEDPATIRQKREEKDNLKIQLKMLHEQLAEMQQKYMELSSRMEPDTSESGDAPPSPQPQPQPPPRPPRPHPPPYTNGLPTLPPDHPHAAAAAIGAAAAASSSGPHITGADLEGLADILKTEITSSLASLIDSIVARFVQQRRFLGKQTEAAQAAAEQLNKDLLLASQMLERKSPRTKVVDRGAPQPPGGPNGPRGPLNSGPPPPQPTGFSQIGSIGGVPHGPHTGPTENNLNQMNQLPSHARPSVGMFQTPKPPTIYAMASMQAQQQQQHQQQHQQQREQQQREQQQRDQYCNMRGDERENRDSEQNEALSLVMTPKKKRHKVTDTRITPRTVSRILAQEGNGSQGGSDSPPPPPPPRPYHAPPPMLPVSLPTSVAIPNPSLHESQVFSPYSPFFNPHASHPGQVPPPGPHHLPASPPGGGVELRDSPPLPHPPAMLHPALLAAAQHGSPDYGHLRMDSNDRASDCNSGDISYDGIQPTISFTNTFMLKSKFRIFLTAVNSSTLTPMHLRKAKLMFFWVRYPSSAVLKMYFPDIKFNKNNTAQLVKWFSNFREFYYIQMEKYARQAVSEGVKNSEDLRVGGDSEIYRVLNLHYNRNNHIEVWGPQVPSNFRYVVEQTLKEFFKAIQGGKDSEQSWKKSIYKVISRLDDPVPEYFKSPNFLEQLE</sequence>
<dbReference type="GO" id="GO:0010001">
    <property type="term" value="P:glial cell differentiation"/>
    <property type="evidence" value="ECO:0007669"/>
    <property type="project" value="UniProtKB-ARBA"/>
</dbReference>
<keyword evidence="3" id="KW-0805">Transcription regulation</keyword>
<feature type="compositionally biased region" description="Polar residues" evidence="9">
    <location>
        <begin position="352"/>
        <end position="362"/>
    </location>
</feature>
<dbReference type="PROSITE" id="PS51818">
    <property type="entry name" value="HOMEO_PROSPERO"/>
    <property type="match status" value="1"/>
</dbReference>
<feature type="compositionally biased region" description="Basic and acidic residues" evidence="9">
    <location>
        <begin position="735"/>
        <end position="745"/>
    </location>
</feature>
<dbReference type="PANTHER" id="PTHR12198:SF0">
    <property type="entry name" value="HOMEOBOX PROTEIN PROSPERO"/>
    <property type="match status" value="1"/>
</dbReference>
<feature type="compositionally biased region" description="Low complexity" evidence="9">
    <location>
        <begin position="705"/>
        <end position="715"/>
    </location>
</feature>
<feature type="region of interest" description="Disordered" evidence="9">
    <location>
        <begin position="431"/>
        <end position="454"/>
    </location>
</feature>
<dbReference type="EMBL" id="KQ980419">
    <property type="protein sequence ID" value="KYN16110.1"/>
    <property type="molecule type" value="Genomic_DNA"/>
</dbReference>
<evidence type="ECO:0000256" key="6">
    <source>
        <dbReference type="ARBA" id="ARBA00023163"/>
    </source>
</evidence>
<evidence type="ECO:0000313" key="11">
    <source>
        <dbReference type="EMBL" id="KYN16110.1"/>
    </source>
</evidence>
<evidence type="ECO:0000256" key="5">
    <source>
        <dbReference type="ARBA" id="ARBA00023155"/>
    </source>
</evidence>
<evidence type="ECO:0000256" key="4">
    <source>
        <dbReference type="ARBA" id="ARBA00023125"/>
    </source>
</evidence>
<dbReference type="Pfam" id="PF05044">
    <property type="entry name" value="HPD"/>
    <property type="match status" value="1"/>
</dbReference>
<keyword evidence="2" id="KW-0217">Developmental protein</keyword>
<dbReference type="InterPro" id="IPR039350">
    <property type="entry name" value="Prospero_homeodomain"/>
</dbReference>
<feature type="compositionally biased region" description="Pro residues" evidence="9">
    <location>
        <begin position="844"/>
        <end position="857"/>
    </location>
</feature>
<dbReference type="InterPro" id="IPR009057">
    <property type="entry name" value="Homeodomain-like_sf"/>
</dbReference>
<dbReference type="GO" id="GO:0000978">
    <property type="term" value="F:RNA polymerase II cis-regulatory region sequence-specific DNA binding"/>
    <property type="evidence" value="ECO:0007669"/>
    <property type="project" value="TreeGrafter"/>
</dbReference>
<dbReference type="SUPFAM" id="SSF46689">
    <property type="entry name" value="Homeodomain-like"/>
    <property type="match status" value="1"/>
</dbReference>
<feature type="compositionally biased region" description="Polar residues" evidence="9">
    <location>
        <begin position="255"/>
        <end position="282"/>
    </location>
</feature>
<feature type="region of interest" description="Disordered" evidence="9">
    <location>
        <begin position="15"/>
        <end position="124"/>
    </location>
</feature>
<dbReference type="GO" id="GO:0000981">
    <property type="term" value="F:DNA-binding transcription factor activity, RNA polymerase II-specific"/>
    <property type="evidence" value="ECO:0007669"/>
    <property type="project" value="TreeGrafter"/>
</dbReference>
<feature type="compositionally biased region" description="Gly residues" evidence="9">
    <location>
        <begin position="163"/>
        <end position="172"/>
    </location>
</feature>
<accession>A0A195DT59</accession>
<evidence type="ECO:0000256" key="8">
    <source>
        <dbReference type="ARBA" id="ARBA00067423"/>
    </source>
</evidence>
<feature type="region of interest" description="Disordered" evidence="9">
    <location>
        <begin position="610"/>
        <end position="807"/>
    </location>
</feature>
<feature type="region of interest" description="Disordered" evidence="9">
    <location>
        <begin position="240"/>
        <end position="377"/>
    </location>
</feature>
<keyword evidence="6" id="KW-0804">Transcription</keyword>
<feature type="region of interest" description="Disordered" evidence="9">
    <location>
        <begin position="153"/>
        <end position="187"/>
    </location>
</feature>
<evidence type="ECO:0000256" key="7">
    <source>
        <dbReference type="ARBA" id="ARBA00023242"/>
    </source>
</evidence>
<evidence type="ECO:0000256" key="2">
    <source>
        <dbReference type="ARBA" id="ARBA00022473"/>
    </source>
</evidence>
<feature type="compositionally biased region" description="Pro residues" evidence="9">
    <location>
        <begin position="493"/>
        <end position="514"/>
    </location>
</feature>
<feature type="compositionally biased region" description="Polar residues" evidence="9">
    <location>
        <begin position="113"/>
        <end position="124"/>
    </location>
</feature>
<dbReference type="GO" id="GO:0048468">
    <property type="term" value="P:cell development"/>
    <property type="evidence" value="ECO:0007669"/>
    <property type="project" value="UniProtKB-ARBA"/>
</dbReference>
<gene>
    <name evidence="11" type="ORF">ALC57_11635</name>
</gene>
<reference evidence="11 12" key="1">
    <citation type="submission" date="2015-09" db="EMBL/GenBank/DDBJ databases">
        <title>Trachymyrmex cornetzi WGS genome.</title>
        <authorList>
            <person name="Nygaard S."/>
            <person name="Hu H."/>
            <person name="Boomsma J."/>
            <person name="Zhang G."/>
        </authorList>
    </citation>
    <scope>NUCLEOTIDE SEQUENCE [LARGE SCALE GENOMIC DNA]</scope>
    <source>
        <strain evidence="11">Tcor2-1</strain>
        <tissue evidence="11">Whole body</tissue>
    </source>
</reference>
<name>A0A195DT59_9HYME</name>
<dbReference type="Gene3D" id="1.10.10.500">
    <property type="entry name" value="Homeo-prospero domain"/>
    <property type="match status" value="1"/>
</dbReference>
<feature type="domain" description="Prospero" evidence="10">
    <location>
        <begin position="941"/>
        <end position="1104"/>
    </location>
</feature>
<evidence type="ECO:0000256" key="1">
    <source>
        <dbReference type="ARBA" id="ARBA00004123"/>
    </source>
</evidence>
<evidence type="ECO:0000256" key="9">
    <source>
        <dbReference type="SAM" id="MobiDB-lite"/>
    </source>
</evidence>
<feature type="compositionally biased region" description="Polar residues" evidence="9">
    <location>
        <begin position="668"/>
        <end position="678"/>
    </location>
</feature>
<keyword evidence="7" id="KW-0539">Nucleus</keyword>
<dbReference type="Proteomes" id="UP000078492">
    <property type="component" value="Unassembled WGS sequence"/>
</dbReference>
<keyword evidence="5 11" id="KW-0371">Homeobox</keyword>
<protein>
    <recommendedName>
        <fullName evidence="8">Homeobox protein prospero</fullName>
    </recommendedName>
</protein>
<feature type="compositionally biased region" description="Basic and acidic residues" evidence="9">
    <location>
        <begin position="610"/>
        <end position="620"/>
    </location>
</feature>
<feature type="compositionally biased region" description="Acidic residues" evidence="9">
    <location>
        <begin position="431"/>
        <end position="444"/>
    </location>
</feature>